<evidence type="ECO:0000313" key="2">
    <source>
        <dbReference type="EMBL" id="MBB6053942.1"/>
    </source>
</evidence>
<dbReference type="InterPro" id="IPR001387">
    <property type="entry name" value="Cro/C1-type_HTH"/>
</dbReference>
<organism evidence="2 3">
    <name type="scientific">Armatimonas rosea</name>
    <dbReference type="NCBI Taxonomy" id="685828"/>
    <lineage>
        <taxon>Bacteria</taxon>
        <taxon>Bacillati</taxon>
        <taxon>Armatimonadota</taxon>
        <taxon>Armatimonadia</taxon>
        <taxon>Armatimonadales</taxon>
        <taxon>Armatimonadaceae</taxon>
        <taxon>Armatimonas</taxon>
    </lineage>
</organism>
<keyword evidence="3" id="KW-1185">Reference proteome</keyword>
<proteinExistence type="predicted"/>
<protein>
    <submittedName>
        <fullName evidence="2">DNA-binding XRE family transcriptional regulator</fullName>
    </submittedName>
</protein>
<accession>A0A7W9WAT2</accession>
<keyword evidence="2" id="KW-0238">DNA-binding</keyword>
<sequence>MFGIYSGKIGKSRARHWLPKRSLSLIPNPSVPMPRPRVLMPKLASQPTPPQEPPPLLAFNRLRAVLIHVPYYSIAPKARLASDTELSQNAISRIVRGKLEPSYFTAQLICRAIQKRSRLRIPLEEIFSTNGSYPTASTCSLMGCQGCLPSEAWNECTDRLKPQWRHQKPGDWSKTKPIAMGEIPISTHYKPISIGDNTKPGEWSRLEADPTHLV</sequence>
<dbReference type="GO" id="GO:0003677">
    <property type="term" value="F:DNA binding"/>
    <property type="evidence" value="ECO:0007669"/>
    <property type="project" value="UniProtKB-KW"/>
</dbReference>
<dbReference type="PROSITE" id="PS50943">
    <property type="entry name" value="HTH_CROC1"/>
    <property type="match status" value="1"/>
</dbReference>
<dbReference type="InterPro" id="IPR010982">
    <property type="entry name" value="Lambda_DNA-bd_dom_sf"/>
</dbReference>
<evidence type="ECO:0000313" key="3">
    <source>
        <dbReference type="Proteomes" id="UP000520814"/>
    </source>
</evidence>
<comment type="caution">
    <text evidence="2">The sequence shown here is derived from an EMBL/GenBank/DDBJ whole genome shotgun (WGS) entry which is preliminary data.</text>
</comment>
<evidence type="ECO:0000259" key="1">
    <source>
        <dbReference type="PROSITE" id="PS50943"/>
    </source>
</evidence>
<feature type="domain" description="HTH cro/C1-type" evidence="1">
    <location>
        <begin position="80"/>
        <end position="126"/>
    </location>
</feature>
<reference evidence="2 3" key="1">
    <citation type="submission" date="2020-08" db="EMBL/GenBank/DDBJ databases">
        <title>Genomic Encyclopedia of Type Strains, Phase IV (KMG-IV): sequencing the most valuable type-strain genomes for metagenomic binning, comparative biology and taxonomic classification.</title>
        <authorList>
            <person name="Goeker M."/>
        </authorList>
    </citation>
    <scope>NUCLEOTIDE SEQUENCE [LARGE SCALE GENOMIC DNA]</scope>
    <source>
        <strain evidence="2 3">DSM 23562</strain>
    </source>
</reference>
<dbReference type="CDD" id="cd00093">
    <property type="entry name" value="HTH_XRE"/>
    <property type="match status" value="1"/>
</dbReference>
<gene>
    <name evidence="2" type="ORF">HNQ39_005789</name>
</gene>
<dbReference type="SUPFAM" id="SSF47413">
    <property type="entry name" value="lambda repressor-like DNA-binding domains"/>
    <property type="match status" value="1"/>
</dbReference>
<dbReference type="Proteomes" id="UP000520814">
    <property type="component" value="Unassembled WGS sequence"/>
</dbReference>
<name>A0A7W9WAT2_ARMRO</name>
<dbReference type="EMBL" id="JACHGW010000010">
    <property type="protein sequence ID" value="MBB6053942.1"/>
    <property type="molecule type" value="Genomic_DNA"/>
</dbReference>
<dbReference type="AlphaFoldDB" id="A0A7W9WAT2"/>